<dbReference type="RefSeq" id="WP_338222993.1">
    <property type="nucleotide sequence ID" value="NZ_BTPD01000002.1"/>
</dbReference>
<keyword evidence="2" id="KW-1185">Reference proteome</keyword>
<organism evidence="1 2">
    <name type="scientific">Algoriphagus confluentis</name>
    <dbReference type="NCBI Taxonomy" id="1697556"/>
    <lineage>
        <taxon>Bacteria</taxon>
        <taxon>Pseudomonadati</taxon>
        <taxon>Bacteroidota</taxon>
        <taxon>Cytophagia</taxon>
        <taxon>Cytophagales</taxon>
        <taxon>Cyclobacteriaceae</taxon>
        <taxon>Algoriphagus</taxon>
    </lineage>
</organism>
<gene>
    <name evidence="1" type="ORF">Aconfl_08530</name>
</gene>
<dbReference type="EMBL" id="BTPD01000002">
    <property type="protein sequence ID" value="GMQ28210.1"/>
    <property type="molecule type" value="Genomic_DNA"/>
</dbReference>
<name>A0ABQ6PLR5_9BACT</name>
<accession>A0ABQ6PLR5</accession>
<evidence type="ECO:0000313" key="2">
    <source>
        <dbReference type="Proteomes" id="UP001338309"/>
    </source>
</evidence>
<evidence type="ECO:0000313" key="1">
    <source>
        <dbReference type="EMBL" id="GMQ28210.1"/>
    </source>
</evidence>
<dbReference type="Proteomes" id="UP001338309">
    <property type="component" value="Unassembled WGS sequence"/>
</dbReference>
<protein>
    <submittedName>
        <fullName evidence="1">Uncharacterized protein</fullName>
    </submittedName>
</protein>
<proteinExistence type="predicted"/>
<sequence length="194" mass="22609">MMIRPWLLKFASIALIALLFSCKSDYQKLEERELASGKQVNELFLGLELGMTRRDFFQTCWDLNKEGILTNGPTELSVEYSLTLPSGNPAKMRFYPKFEEDKIYLMPAEITYENWAPWNEELSVENLRADVVNLMEEWYGPGFLEISDEDQSKVVYVKMDGNRRIRVFKKHISSVKIEISDLPVEKKLKENPQS</sequence>
<dbReference type="PROSITE" id="PS51257">
    <property type="entry name" value="PROKAR_LIPOPROTEIN"/>
    <property type="match status" value="1"/>
</dbReference>
<comment type="caution">
    <text evidence="1">The sequence shown here is derived from an EMBL/GenBank/DDBJ whole genome shotgun (WGS) entry which is preliminary data.</text>
</comment>
<reference evidence="1 2" key="1">
    <citation type="submission" date="2023-08" db="EMBL/GenBank/DDBJ databases">
        <title>Draft genome sequence of Algoriphagus confluentis.</title>
        <authorList>
            <person name="Takatani N."/>
            <person name="Hosokawa M."/>
            <person name="Sawabe T."/>
        </authorList>
    </citation>
    <scope>NUCLEOTIDE SEQUENCE [LARGE SCALE GENOMIC DNA]</scope>
    <source>
        <strain evidence="1 2">NBRC 111222</strain>
    </source>
</reference>